<gene>
    <name evidence="1" type="ORF">AVDCRST_MAG93-8933</name>
</gene>
<accession>A0A6J4N4Z4</accession>
<proteinExistence type="predicted"/>
<protein>
    <submittedName>
        <fullName evidence="1">Uncharacterized protein</fullName>
    </submittedName>
</protein>
<organism evidence="1">
    <name type="scientific">uncultured Chloroflexia bacterium</name>
    <dbReference type="NCBI Taxonomy" id="1672391"/>
    <lineage>
        <taxon>Bacteria</taxon>
        <taxon>Bacillati</taxon>
        <taxon>Chloroflexota</taxon>
        <taxon>Chloroflexia</taxon>
        <taxon>environmental samples</taxon>
    </lineage>
</organism>
<reference evidence="1" key="1">
    <citation type="submission" date="2020-02" db="EMBL/GenBank/DDBJ databases">
        <authorList>
            <person name="Meier V. D."/>
        </authorList>
    </citation>
    <scope>NUCLEOTIDE SEQUENCE</scope>
    <source>
        <strain evidence="1">AVDCRST_MAG93</strain>
    </source>
</reference>
<feature type="non-terminal residue" evidence="1">
    <location>
        <position position="43"/>
    </location>
</feature>
<sequence length="43" mass="4950">GRAYRLRRLVPLRWPRGRGGAARRWGCRRAGRGSCRAGGWVWV</sequence>
<dbReference type="EMBL" id="CADCTR010002996">
    <property type="protein sequence ID" value="CAA9377532.1"/>
    <property type="molecule type" value="Genomic_DNA"/>
</dbReference>
<name>A0A6J4N4Z4_9CHLR</name>
<feature type="non-terminal residue" evidence="1">
    <location>
        <position position="1"/>
    </location>
</feature>
<dbReference type="AlphaFoldDB" id="A0A6J4N4Z4"/>
<evidence type="ECO:0000313" key="1">
    <source>
        <dbReference type="EMBL" id="CAA9377532.1"/>
    </source>
</evidence>